<proteinExistence type="predicted"/>
<keyword evidence="1" id="KW-1133">Transmembrane helix</keyword>
<evidence type="ECO:0000313" key="2">
    <source>
        <dbReference type="EMBL" id="TMV08842.1"/>
    </source>
</evidence>
<evidence type="ECO:0000256" key="1">
    <source>
        <dbReference type="SAM" id="Phobius"/>
    </source>
</evidence>
<dbReference type="RefSeq" id="WP_138840871.1">
    <property type="nucleotide sequence ID" value="NZ_VCPD01000002.1"/>
</dbReference>
<name>A0ABY2X0U9_9RHOB</name>
<keyword evidence="1" id="KW-0472">Membrane</keyword>
<protein>
    <submittedName>
        <fullName evidence="2">Uncharacterized protein</fullName>
    </submittedName>
</protein>
<accession>A0ABY2X0U9</accession>
<keyword evidence="1" id="KW-0812">Transmembrane</keyword>
<evidence type="ECO:0000313" key="3">
    <source>
        <dbReference type="Proteomes" id="UP001193035"/>
    </source>
</evidence>
<keyword evidence="3" id="KW-1185">Reference proteome</keyword>
<sequence>MEWLSYGAWGAFGLLVGIGLVTYASPDTRAGVGLLLVICLALSLIARGVWGWATARPEKEQADKDEG</sequence>
<reference evidence="2 3" key="1">
    <citation type="submission" date="2019-05" db="EMBL/GenBank/DDBJ databases">
        <title>Ruegeria sp. nov., isolated from tidal flat.</title>
        <authorList>
            <person name="Kim W."/>
        </authorList>
    </citation>
    <scope>NUCLEOTIDE SEQUENCE [LARGE SCALE GENOMIC DNA]</scope>
    <source>
        <strain evidence="2 3">CAU 1488</strain>
    </source>
</reference>
<comment type="caution">
    <text evidence="2">The sequence shown here is derived from an EMBL/GenBank/DDBJ whole genome shotgun (WGS) entry which is preliminary data.</text>
</comment>
<dbReference type="Proteomes" id="UP001193035">
    <property type="component" value="Unassembled WGS sequence"/>
</dbReference>
<dbReference type="EMBL" id="VCPD01000002">
    <property type="protein sequence ID" value="TMV08842.1"/>
    <property type="molecule type" value="Genomic_DNA"/>
</dbReference>
<organism evidence="2 3">
    <name type="scientific">Ruegeria sediminis</name>
    <dbReference type="NCBI Taxonomy" id="2583820"/>
    <lineage>
        <taxon>Bacteria</taxon>
        <taxon>Pseudomonadati</taxon>
        <taxon>Pseudomonadota</taxon>
        <taxon>Alphaproteobacteria</taxon>
        <taxon>Rhodobacterales</taxon>
        <taxon>Roseobacteraceae</taxon>
        <taxon>Ruegeria</taxon>
    </lineage>
</organism>
<feature type="transmembrane region" description="Helical" evidence="1">
    <location>
        <begin position="6"/>
        <end position="25"/>
    </location>
</feature>
<feature type="transmembrane region" description="Helical" evidence="1">
    <location>
        <begin position="32"/>
        <end position="53"/>
    </location>
</feature>
<gene>
    <name evidence="2" type="ORF">FGK63_06905</name>
</gene>